<organism evidence="2 3">
    <name type="scientific">Simkania negevensis (strain ATCC VR-1471 / DSM 27360 / Z)</name>
    <dbReference type="NCBI Taxonomy" id="331113"/>
    <lineage>
        <taxon>Bacteria</taxon>
        <taxon>Pseudomonadati</taxon>
        <taxon>Chlamydiota</taxon>
        <taxon>Chlamydiia</taxon>
        <taxon>Parachlamydiales</taxon>
        <taxon>Simkaniaceae</taxon>
        <taxon>Simkania</taxon>
    </lineage>
</organism>
<gene>
    <name evidence="2" type="ordered locus">SNE_A11410</name>
</gene>
<reference key="1">
    <citation type="journal article" date="2011" name="Mol. Biol. Evol.">
        <title>Unity in variety -- the pan-genome of the Chlamydiae.</title>
        <authorList>
            <person name="Collingro A."/>
            <person name="Tischler P."/>
            <person name="Weinmaier T."/>
            <person name="Penz T."/>
            <person name="Heinz E."/>
            <person name="Brunham R.C."/>
            <person name="Read T.D."/>
            <person name="Bavoil P.M."/>
            <person name="Sachse K."/>
            <person name="Kahane S."/>
            <person name="Friedman M.G."/>
            <person name="Rattei T."/>
            <person name="Myers G.S.A."/>
            <person name="Horn M."/>
        </authorList>
    </citation>
    <scope>NUCLEOTIDE SEQUENCE</scope>
    <source>
        <strain>Z</strain>
    </source>
</reference>
<dbReference type="EMBL" id="FR872582">
    <property type="protein sequence ID" value="CCB89018.1"/>
    <property type="molecule type" value="Genomic_DNA"/>
</dbReference>
<feature type="chain" id="PRO_5003374252" description="PsbP C-terminal domain-containing protein" evidence="1">
    <location>
        <begin position="35"/>
        <end position="202"/>
    </location>
</feature>
<protein>
    <recommendedName>
        <fullName evidence="4">PsbP C-terminal domain-containing protein</fullName>
    </recommendedName>
</protein>
<evidence type="ECO:0000313" key="3">
    <source>
        <dbReference type="Proteomes" id="UP000000496"/>
    </source>
</evidence>
<dbReference type="STRING" id="331113.SNE_A11410"/>
<evidence type="ECO:0000256" key="1">
    <source>
        <dbReference type="SAM" id="SignalP"/>
    </source>
</evidence>
<reference evidence="2 3" key="2">
    <citation type="journal article" date="2011" name="Mol. Biol. Evol.">
        <title>Unity in variety--the pan-genome of the Chlamydiae.</title>
        <authorList>
            <person name="Collingro A."/>
            <person name="Tischler P."/>
            <person name="Weinmaier T."/>
            <person name="Penz T."/>
            <person name="Heinz E."/>
            <person name="Brunham R.C."/>
            <person name="Read T.D."/>
            <person name="Bavoil P.M."/>
            <person name="Sachse K."/>
            <person name="Kahane S."/>
            <person name="Friedman M.G."/>
            <person name="Rattei T."/>
            <person name="Myers G.S."/>
            <person name="Horn M."/>
        </authorList>
    </citation>
    <scope>NUCLEOTIDE SEQUENCE [LARGE SCALE GENOMIC DNA]</scope>
    <source>
        <strain evidence="3">ATCC VR-1471 / Z</strain>
    </source>
</reference>
<feature type="signal peptide" evidence="1">
    <location>
        <begin position="1"/>
        <end position="34"/>
    </location>
</feature>
<dbReference type="AlphaFoldDB" id="F8L895"/>
<sequence length="202" mass="22404">MFKLWNKSVKGRALAAIGSLALLCSSAGSSFSGAKAYLAVKTGQSQVTTVQGWKKFHSIPGACSISLPSSPEHVKQIMPLSEEGHNLRYDVYVAAHEKKAVYMLLVAQYPPFVNQAHADMSLESFLNGLITQNPENKLIFADLTEVQGYKALDFFIEAKGNYFKGRAVMADNNLYLLAMECDGKNYHEDHFSHFISSFELKK</sequence>
<dbReference type="KEGG" id="sng:SNE_A11410"/>
<dbReference type="Proteomes" id="UP000000496">
    <property type="component" value="Chromosome gsn.131"/>
</dbReference>
<dbReference type="eggNOG" id="ENOG5033AMR">
    <property type="taxonomic scope" value="Bacteria"/>
</dbReference>
<proteinExistence type="predicted"/>
<keyword evidence="1" id="KW-0732">Signal</keyword>
<dbReference type="HOGENOM" id="CLU_1353861_0_0_0"/>
<evidence type="ECO:0008006" key="4">
    <source>
        <dbReference type="Google" id="ProtNLM"/>
    </source>
</evidence>
<name>F8L895_SIMNZ</name>
<dbReference type="OrthoDB" id="17605at2"/>
<accession>F8L895</accession>
<keyword evidence="3" id="KW-1185">Reference proteome</keyword>
<dbReference type="RefSeq" id="WP_013943485.1">
    <property type="nucleotide sequence ID" value="NC_015713.1"/>
</dbReference>
<evidence type="ECO:0000313" key="2">
    <source>
        <dbReference type="EMBL" id="CCB89018.1"/>
    </source>
</evidence>